<evidence type="ECO:0000256" key="1">
    <source>
        <dbReference type="SAM" id="MobiDB-lite"/>
    </source>
</evidence>
<comment type="caution">
    <text evidence="2">The sequence shown here is derived from an EMBL/GenBank/DDBJ whole genome shotgun (WGS) entry which is preliminary data.</text>
</comment>
<gene>
    <name evidence="2" type="ORF">EVAR_81799_1</name>
</gene>
<sequence>MVIQKDVSKIVSSLQVRLQGMYGWCVDLPPPARPECKMRAYVAFSGIVFGSYVKKIILWRYSNLGRHARPADEQMRLRMTSRHIEETLYCVLQLFRDGRDKEIIRPTYSRARNAALSMSGACWTRRLDRPKGHVAQIGRTKLQPASTPNPISLSTAPSAPAPD</sequence>
<keyword evidence="3" id="KW-1185">Reference proteome</keyword>
<organism evidence="2 3">
    <name type="scientific">Eumeta variegata</name>
    <name type="common">Bagworm moth</name>
    <name type="synonym">Eumeta japonica</name>
    <dbReference type="NCBI Taxonomy" id="151549"/>
    <lineage>
        <taxon>Eukaryota</taxon>
        <taxon>Metazoa</taxon>
        <taxon>Ecdysozoa</taxon>
        <taxon>Arthropoda</taxon>
        <taxon>Hexapoda</taxon>
        <taxon>Insecta</taxon>
        <taxon>Pterygota</taxon>
        <taxon>Neoptera</taxon>
        <taxon>Endopterygota</taxon>
        <taxon>Lepidoptera</taxon>
        <taxon>Glossata</taxon>
        <taxon>Ditrysia</taxon>
        <taxon>Tineoidea</taxon>
        <taxon>Psychidae</taxon>
        <taxon>Oiketicinae</taxon>
        <taxon>Eumeta</taxon>
    </lineage>
</organism>
<protein>
    <submittedName>
        <fullName evidence="2">Uncharacterized protein</fullName>
    </submittedName>
</protein>
<dbReference type="EMBL" id="BGZK01000173">
    <property type="protein sequence ID" value="GBP25914.1"/>
    <property type="molecule type" value="Genomic_DNA"/>
</dbReference>
<dbReference type="Proteomes" id="UP000299102">
    <property type="component" value="Unassembled WGS sequence"/>
</dbReference>
<name>A0A4C1UJ53_EUMVA</name>
<evidence type="ECO:0000313" key="2">
    <source>
        <dbReference type="EMBL" id="GBP25914.1"/>
    </source>
</evidence>
<dbReference type="AlphaFoldDB" id="A0A4C1UJ53"/>
<feature type="compositionally biased region" description="Polar residues" evidence="1">
    <location>
        <begin position="143"/>
        <end position="157"/>
    </location>
</feature>
<accession>A0A4C1UJ53</accession>
<reference evidence="2 3" key="1">
    <citation type="journal article" date="2019" name="Commun. Biol.">
        <title>The bagworm genome reveals a unique fibroin gene that provides high tensile strength.</title>
        <authorList>
            <person name="Kono N."/>
            <person name="Nakamura H."/>
            <person name="Ohtoshi R."/>
            <person name="Tomita M."/>
            <person name="Numata K."/>
            <person name="Arakawa K."/>
        </authorList>
    </citation>
    <scope>NUCLEOTIDE SEQUENCE [LARGE SCALE GENOMIC DNA]</scope>
</reference>
<proteinExistence type="predicted"/>
<evidence type="ECO:0000313" key="3">
    <source>
        <dbReference type="Proteomes" id="UP000299102"/>
    </source>
</evidence>
<feature type="region of interest" description="Disordered" evidence="1">
    <location>
        <begin position="140"/>
        <end position="163"/>
    </location>
</feature>